<gene>
    <name evidence="2" type="ORF">O6P43_024455</name>
</gene>
<dbReference type="AlphaFoldDB" id="A0AAD7L707"/>
<keyword evidence="1" id="KW-0812">Transmembrane</keyword>
<keyword evidence="1" id="KW-1133">Transmembrane helix</keyword>
<dbReference type="KEGG" id="qsa:O6P43_024455"/>
<dbReference type="Proteomes" id="UP001163823">
    <property type="component" value="Chromosome 10"/>
</dbReference>
<proteinExistence type="predicted"/>
<dbReference type="EMBL" id="JARAOO010000010">
    <property type="protein sequence ID" value="KAJ7952642.1"/>
    <property type="molecule type" value="Genomic_DNA"/>
</dbReference>
<accession>A0AAD7L707</accession>
<evidence type="ECO:0000256" key="1">
    <source>
        <dbReference type="SAM" id="Phobius"/>
    </source>
</evidence>
<organism evidence="2 3">
    <name type="scientific">Quillaja saponaria</name>
    <name type="common">Soap bark tree</name>
    <dbReference type="NCBI Taxonomy" id="32244"/>
    <lineage>
        <taxon>Eukaryota</taxon>
        <taxon>Viridiplantae</taxon>
        <taxon>Streptophyta</taxon>
        <taxon>Embryophyta</taxon>
        <taxon>Tracheophyta</taxon>
        <taxon>Spermatophyta</taxon>
        <taxon>Magnoliopsida</taxon>
        <taxon>eudicotyledons</taxon>
        <taxon>Gunneridae</taxon>
        <taxon>Pentapetalae</taxon>
        <taxon>rosids</taxon>
        <taxon>fabids</taxon>
        <taxon>Fabales</taxon>
        <taxon>Quillajaceae</taxon>
        <taxon>Quillaja</taxon>
    </lineage>
</organism>
<name>A0AAD7L707_QUISA</name>
<comment type="caution">
    <text evidence="2">The sequence shown here is derived from an EMBL/GenBank/DDBJ whole genome shotgun (WGS) entry which is preliminary data.</text>
</comment>
<keyword evidence="3" id="KW-1185">Reference proteome</keyword>
<feature type="transmembrane region" description="Helical" evidence="1">
    <location>
        <begin position="36"/>
        <end position="62"/>
    </location>
</feature>
<reference evidence="2" key="1">
    <citation type="journal article" date="2023" name="Science">
        <title>Elucidation of the pathway for biosynthesis of saponin adjuvants from the soapbark tree.</title>
        <authorList>
            <person name="Reed J."/>
            <person name="Orme A."/>
            <person name="El-Demerdash A."/>
            <person name="Owen C."/>
            <person name="Martin L.B.B."/>
            <person name="Misra R.C."/>
            <person name="Kikuchi S."/>
            <person name="Rejzek M."/>
            <person name="Martin A.C."/>
            <person name="Harkess A."/>
            <person name="Leebens-Mack J."/>
            <person name="Louveau T."/>
            <person name="Stephenson M.J."/>
            <person name="Osbourn A."/>
        </authorList>
    </citation>
    <scope>NUCLEOTIDE SEQUENCE</scope>
    <source>
        <strain evidence="2">S10</strain>
    </source>
</reference>
<evidence type="ECO:0000313" key="3">
    <source>
        <dbReference type="Proteomes" id="UP001163823"/>
    </source>
</evidence>
<protein>
    <submittedName>
        <fullName evidence="2">Inner nuclear membrane Man1</fullName>
    </submittedName>
</protein>
<evidence type="ECO:0000313" key="2">
    <source>
        <dbReference type="EMBL" id="KAJ7952642.1"/>
    </source>
</evidence>
<sequence length="101" mass="11348">MGNYSNEKLPTSSASYSSLKSLMEPPQSFFPLKREFLKLIVVLALVLSAAVLSNFLTTALIIRRPRPFCYSNLDFPDSFSVEGSLSSSRIKRKREVSNISR</sequence>
<keyword evidence="1" id="KW-0472">Membrane</keyword>